<dbReference type="AlphaFoldDB" id="A0A0L9UIY2"/>
<feature type="compositionally biased region" description="Basic residues" evidence="1">
    <location>
        <begin position="271"/>
        <end position="292"/>
    </location>
</feature>
<accession>A0A0L9UIY2</accession>
<organism evidence="2 3">
    <name type="scientific">Phaseolus angularis</name>
    <name type="common">Azuki bean</name>
    <name type="synonym">Vigna angularis</name>
    <dbReference type="NCBI Taxonomy" id="3914"/>
    <lineage>
        <taxon>Eukaryota</taxon>
        <taxon>Viridiplantae</taxon>
        <taxon>Streptophyta</taxon>
        <taxon>Embryophyta</taxon>
        <taxon>Tracheophyta</taxon>
        <taxon>Spermatophyta</taxon>
        <taxon>Magnoliopsida</taxon>
        <taxon>eudicotyledons</taxon>
        <taxon>Gunneridae</taxon>
        <taxon>Pentapetalae</taxon>
        <taxon>rosids</taxon>
        <taxon>fabids</taxon>
        <taxon>Fabales</taxon>
        <taxon>Fabaceae</taxon>
        <taxon>Papilionoideae</taxon>
        <taxon>50 kb inversion clade</taxon>
        <taxon>NPAAA clade</taxon>
        <taxon>indigoferoid/millettioid clade</taxon>
        <taxon>Phaseoleae</taxon>
        <taxon>Vigna</taxon>
    </lineage>
</organism>
<evidence type="ECO:0000313" key="3">
    <source>
        <dbReference type="Proteomes" id="UP000053144"/>
    </source>
</evidence>
<proteinExistence type="predicted"/>
<evidence type="ECO:0000313" key="2">
    <source>
        <dbReference type="EMBL" id="KOM42651.1"/>
    </source>
</evidence>
<evidence type="ECO:0000256" key="1">
    <source>
        <dbReference type="SAM" id="MobiDB-lite"/>
    </source>
</evidence>
<feature type="region of interest" description="Disordered" evidence="1">
    <location>
        <begin position="255"/>
        <end position="292"/>
    </location>
</feature>
<protein>
    <submittedName>
        <fullName evidence="2">Uncharacterized protein</fullName>
    </submittedName>
</protein>
<dbReference type="Proteomes" id="UP000053144">
    <property type="component" value="Chromosome 5"/>
</dbReference>
<dbReference type="Gramene" id="KOM42651">
    <property type="protein sequence ID" value="KOM42651"/>
    <property type="gene ID" value="LR48_Vigan05g025500"/>
</dbReference>
<dbReference type="EMBL" id="CM003375">
    <property type="protein sequence ID" value="KOM42651.1"/>
    <property type="molecule type" value="Genomic_DNA"/>
</dbReference>
<reference evidence="3" key="1">
    <citation type="journal article" date="2015" name="Proc. Natl. Acad. Sci. U.S.A.">
        <title>Genome sequencing of adzuki bean (Vigna angularis) provides insight into high starch and low fat accumulation and domestication.</title>
        <authorList>
            <person name="Yang K."/>
            <person name="Tian Z."/>
            <person name="Chen C."/>
            <person name="Luo L."/>
            <person name="Zhao B."/>
            <person name="Wang Z."/>
            <person name="Yu L."/>
            <person name="Li Y."/>
            <person name="Sun Y."/>
            <person name="Li W."/>
            <person name="Chen Y."/>
            <person name="Li Y."/>
            <person name="Zhang Y."/>
            <person name="Ai D."/>
            <person name="Zhao J."/>
            <person name="Shang C."/>
            <person name="Ma Y."/>
            <person name="Wu B."/>
            <person name="Wang M."/>
            <person name="Gao L."/>
            <person name="Sun D."/>
            <person name="Zhang P."/>
            <person name="Guo F."/>
            <person name="Wang W."/>
            <person name="Li Y."/>
            <person name="Wang J."/>
            <person name="Varshney R.K."/>
            <person name="Wang J."/>
            <person name="Ling H.Q."/>
            <person name="Wan P."/>
        </authorList>
    </citation>
    <scope>NUCLEOTIDE SEQUENCE</scope>
    <source>
        <strain evidence="3">cv. Jingnong 6</strain>
    </source>
</reference>
<name>A0A0L9UIY2_PHAAN</name>
<sequence length="310" mass="34992">MGLIEQDEPLIDGGVAMHRNNEAATARHVAENYISYFNTGSYLEDFKDHLNLVVEVANVEDLKLAVCKRTEQACHEKEGYASDIFYAYSIIFHDMSIRIPLSAFHMGVLRELNVAPTQLHLNGWAFMQAFVAVCKDLDLTPMSTSFFLFAPGRTSTSLGYLLFQRRIGRCLPFSTLPIKEHPKRVIAWAKFAMTPVELGAINMINQLPRKVSSRKLIGYLGLDALCTRVFDYLVAMDKGKLNAFTMMVAQPKEELKKSMEGTSHPLIPKDKGKKKSSRKKSYSSQKRSKRSSLKWPLLVGSLDPNVWVLI</sequence>
<gene>
    <name evidence="2" type="ORF">LR48_Vigan05g025500</name>
</gene>